<dbReference type="SUPFAM" id="SSF55347">
    <property type="entry name" value="Glyceraldehyde-3-phosphate dehydrogenase-like, C-terminal domain"/>
    <property type="match status" value="1"/>
</dbReference>
<dbReference type="PANTHER" id="PTHR43377:SF1">
    <property type="entry name" value="BILIVERDIN REDUCTASE A"/>
    <property type="match status" value="1"/>
</dbReference>
<dbReference type="Pfam" id="PF22725">
    <property type="entry name" value="GFO_IDH_MocA_C3"/>
    <property type="match status" value="1"/>
</dbReference>
<name>A0AAP2Z134_9EURY</name>
<gene>
    <name evidence="3" type="ORF">OB960_18040</name>
</gene>
<dbReference type="PANTHER" id="PTHR43377">
    <property type="entry name" value="BILIVERDIN REDUCTASE A"/>
    <property type="match status" value="1"/>
</dbReference>
<dbReference type="EMBL" id="JAOPKA010000014">
    <property type="protein sequence ID" value="MCU4743292.1"/>
    <property type="molecule type" value="Genomic_DNA"/>
</dbReference>
<dbReference type="RefSeq" id="WP_338005109.1">
    <property type="nucleotide sequence ID" value="NZ_JAOPKA010000014.1"/>
</dbReference>
<dbReference type="Proteomes" id="UP001321018">
    <property type="component" value="Unassembled WGS sequence"/>
</dbReference>
<dbReference type="SUPFAM" id="SSF51735">
    <property type="entry name" value="NAD(P)-binding Rossmann-fold domains"/>
    <property type="match status" value="1"/>
</dbReference>
<protein>
    <submittedName>
        <fullName evidence="3">Gfo/Idh/MocA family oxidoreductase</fullName>
    </submittedName>
</protein>
<dbReference type="Pfam" id="PF01408">
    <property type="entry name" value="GFO_IDH_MocA"/>
    <property type="match status" value="1"/>
</dbReference>
<reference evidence="3" key="1">
    <citation type="submission" date="2022-09" db="EMBL/GenBank/DDBJ databases">
        <title>Enrichment on poylsaccharides allowed isolation of novel metabolic and taxonomic groups of Haloarchaea.</title>
        <authorList>
            <person name="Sorokin D.Y."/>
            <person name="Elcheninov A.G."/>
            <person name="Khizhniak T.V."/>
            <person name="Kolganova T.V."/>
            <person name="Kublanov I.V."/>
        </authorList>
    </citation>
    <scope>NUCLEOTIDE SEQUENCE</scope>
    <source>
        <strain evidence="3">AArc-xg1-1</strain>
    </source>
</reference>
<proteinExistence type="predicted"/>
<dbReference type="InterPro" id="IPR000683">
    <property type="entry name" value="Gfo/Idh/MocA-like_OxRdtase_N"/>
</dbReference>
<evidence type="ECO:0000313" key="4">
    <source>
        <dbReference type="Proteomes" id="UP001321018"/>
    </source>
</evidence>
<dbReference type="GO" id="GO:0000166">
    <property type="term" value="F:nucleotide binding"/>
    <property type="evidence" value="ECO:0007669"/>
    <property type="project" value="InterPro"/>
</dbReference>
<dbReference type="Gene3D" id="3.40.50.720">
    <property type="entry name" value="NAD(P)-binding Rossmann-like Domain"/>
    <property type="match status" value="1"/>
</dbReference>
<dbReference type="AlphaFoldDB" id="A0AAP2Z134"/>
<evidence type="ECO:0000313" key="3">
    <source>
        <dbReference type="EMBL" id="MCU4743292.1"/>
    </source>
</evidence>
<dbReference type="Gene3D" id="3.30.360.10">
    <property type="entry name" value="Dihydrodipicolinate Reductase, domain 2"/>
    <property type="match status" value="1"/>
</dbReference>
<feature type="domain" description="GFO/IDH/MocA-like oxidoreductase" evidence="2">
    <location>
        <begin position="131"/>
        <end position="252"/>
    </location>
</feature>
<dbReference type="InterPro" id="IPR051450">
    <property type="entry name" value="Gfo/Idh/MocA_Oxidoreductases"/>
</dbReference>
<evidence type="ECO:0000259" key="2">
    <source>
        <dbReference type="Pfam" id="PF22725"/>
    </source>
</evidence>
<dbReference type="InterPro" id="IPR036291">
    <property type="entry name" value="NAD(P)-bd_dom_sf"/>
</dbReference>
<accession>A0AAP2Z134</accession>
<evidence type="ECO:0000259" key="1">
    <source>
        <dbReference type="Pfam" id="PF01408"/>
    </source>
</evidence>
<feature type="domain" description="Gfo/Idh/MocA-like oxidoreductase N-terminal" evidence="1">
    <location>
        <begin position="23"/>
        <end position="117"/>
    </location>
</feature>
<dbReference type="InterPro" id="IPR055170">
    <property type="entry name" value="GFO_IDH_MocA-like_dom"/>
</dbReference>
<sequence length="331" mass="35246">MTDPISMGILSAAHVHTDAYAGLLAEREDVSFVGIADEDADRGREAANRHGTEYVADADALLERIDAAVICAANVDHRGWFERAAAAGVDVLCEKPLASTVEDAQAIVETWQESGIVAGITMPLRFCAPARRAKESLETDGIGSIRSISGTNRGHMPGGWFVDPEASGGGAVMDHSVHIVDLVLHLTGEEVSEVYAEVDTRFHDIAVDDVNVLSMELADGTPFFLDGSWSKPDSWHTWGDATLEVTGSDGTVAIDYTDQSLFHTIESGPDAGVHTAFYGTDANAELIDDFVDSVRGARDPLVTPDDGLKAVAVIEAAYESARTGKAVKVDY</sequence>
<organism evidence="3 4">
    <name type="scientific">Natronoglomus mannanivorans</name>
    <dbReference type="NCBI Taxonomy" id="2979990"/>
    <lineage>
        <taxon>Archaea</taxon>
        <taxon>Methanobacteriati</taxon>
        <taxon>Methanobacteriota</taxon>
        <taxon>Stenosarchaea group</taxon>
        <taxon>Halobacteria</taxon>
        <taxon>Halobacteriales</taxon>
        <taxon>Natrialbaceae</taxon>
        <taxon>Natronoglomus</taxon>
    </lineage>
</organism>
<comment type="caution">
    <text evidence="3">The sequence shown here is derived from an EMBL/GenBank/DDBJ whole genome shotgun (WGS) entry which is preliminary data.</text>
</comment>